<reference evidence="24" key="2">
    <citation type="submission" date="2025-09" db="UniProtKB">
        <authorList>
            <consortium name="Ensembl"/>
        </authorList>
    </citation>
    <scope>IDENTIFICATION</scope>
</reference>
<dbReference type="Ensembl" id="ENSMSIT00000034786.1">
    <property type="protein sequence ID" value="ENSMSIP00000027580.1"/>
    <property type="gene ID" value="ENSMSIG00000023258.1"/>
</dbReference>
<evidence type="ECO:0000256" key="12">
    <source>
        <dbReference type="ARBA" id="ARBA00022833"/>
    </source>
</evidence>
<name>A0A8C6HWR7_MUSSI</name>
<evidence type="ECO:0000256" key="6">
    <source>
        <dbReference type="ARBA" id="ARBA00022679"/>
    </source>
</evidence>
<dbReference type="CDD" id="cd16544">
    <property type="entry name" value="RING-HC_RNF138"/>
    <property type="match status" value="1"/>
</dbReference>
<evidence type="ECO:0000256" key="19">
    <source>
        <dbReference type="ARBA" id="ARBA00064658"/>
    </source>
</evidence>
<dbReference type="GO" id="GO:0000724">
    <property type="term" value="P:double-strand break repair via homologous recombination"/>
    <property type="evidence" value="ECO:0007669"/>
    <property type="project" value="TreeGrafter"/>
</dbReference>
<feature type="region of interest" description="Disordered" evidence="21">
    <location>
        <begin position="240"/>
        <end position="264"/>
    </location>
</feature>
<evidence type="ECO:0000256" key="4">
    <source>
        <dbReference type="ARBA" id="ARBA00012483"/>
    </source>
</evidence>
<dbReference type="GO" id="GO:0016567">
    <property type="term" value="P:protein ubiquitination"/>
    <property type="evidence" value="ECO:0007669"/>
    <property type="project" value="UniProtKB-UniPathway"/>
</dbReference>
<proteinExistence type="predicted"/>
<evidence type="ECO:0000256" key="8">
    <source>
        <dbReference type="ARBA" id="ARBA00022723"/>
    </source>
</evidence>
<dbReference type="InterPro" id="IPR034734">
    <property type="entry name" value="ZF_C2HC_RNF"/>
</dbReference>
<sequence>MGGTCSCCCLVSGFRPAPESRPRPDAGRFLSEPLPDSIPSPLRALSGRRAQGRHRHLHHYYHHHLGSCRRRRLSRPPLAMSEELSAATSYTEDDFYCPVCQEVLKTPVRTAACQHVFCRKCFLTAMRESGIHCPLCRGSVTRRERACPERALDLENIMRRFSGSCRCCSKKIKFYRMRHHYKSCKKYQDEYGVSSVIPNFKISQDSVRSRNSDPGLRELASETRRDQPVSAGVIGMHHQSCNRSETSASDNTETYQEDTSSSGHPTFKCPLCQESNFTRQRLLDHCNSNHLFQIVPVNLQLDEETQYQTAVEESFQVNM</sequence>
<keyword evidence="25" id="KW-1185">Reference proteome</keyword>
<feature type="region of interest" description="Disordered" evidence="21">
    <location>
        <begin position="206"/>
        <end position="228"/>
    </location>
</feature>
<keyword evidence="14" id="KW-0238">DNA-binding</keyword>
<keyword evidence="7" id="KW-0879">Wnt signaling pathway</keyword>
<evidence type="ECO:0000256" key="2">
    <source>
        <dbReference type="ARBA" id="ARBA00004286"/>
    </source>
</evidence>
<keyword evidence="10 20" id="KW-0863">Zinc-finger</keyword>
<comment type="subunit">
    <text evidence="19">Interacts with NLK. Interacts with XRCC5/Ku80. Interacts with RBBP8/CtIP.</text>
</comment>
<keyword evidence="5" id="KW-0158">Chromosome</keyword>
<evidence type="ECO:0000259" key="22">
    <source>
        <dbReference type="PROSITE" id="PS50089"/>
    </source>
</evidence>
<evidence type="ECO:0000256" key="1">
    <source>
        <dbReference type="ARBA" id="ARBA00000900"/>
    </source>
</evidence>
<dbReference type="GO" id="GO:0035861">
    <property type="term" value="C:site of double-strand break"/>
    <property type="evidence" value="ECO:0007669"/>
    <property type="project" value="TreeGrafter"/>
</dbReference>
<dbReference type="GO" id="GO:0005634">
    <property type="term" value="C:nucleus"/>
    <property type="evidence" value="ECO:0007669"/>
    <property type="project" value="TreeGrafter"/>
</dbReference>
<evidence type="ECO:0000313" key="25">
    <source>
        <dbReference type="Proteomes" id="UP000694415"/>
    </source>
</evidence>
<evidence type="ECO:0000256" key="9">
    <source>
        <dbReference type="ARBA" id="ARBA00022763"/>
    </source>
</evidence>
<evidence type="ECO:0000313" key="24">
    <source>
        <dbReference type="Ensembl" id="ENSMSIP00000027580.1"/>
    </source>
</evidence>
<dbReference type="InterPro" id="IPR013083">
    <property type="entry name" value="Znf_RING/FYVE/PHD"/>
</dbReference>
<dbReference type="GeneTree" id="ENSGT00950000182909"/>
<evidence type="ECO:0000259" key="23">
    <source>
        <dbReference type="PROSITE" id="PS51803"/>
    </source>
</evidence>
<feature type="domain" description="RING-type" evidence="22">
    <location>
        <begin position="97"/>
        <end position="137"/>
    </location>
</feature>
<keyword evidence="9" id="KW-0227">DNA damage</keyword>
<dbReference type="Gene3D" id="3.30.40.10">
    <property type="entry name" value="Zinc/RING finger domain, C3HC4 (zinc finger)"/>
    <property type="match status" value="1"/>
</dbReference>
<dbReference type="GO" id="GO:0003697">
    <property type="term" value="F:single-stranded DNA binding"/>
    <property type="evidence" value="ECO:0007669"/>
    <property type="project" value="TreeGrafter"/>
</dbReference>
<keyword evidence="8" id="KW-0479">Metal-binding</keyword>
<keyword evidence="13" id="KW-0832">Ubl conjugation</keyword>
<dbReference type="GO" id="GO:0016055">
    <property type="term" value="P:Wnt signaling pathway"/>
    <property type="evidence" value="ECO:0007669"/>
    <property type="project" value="UniProtKB-KW"/>
</dbReference>
<evidence type="ECO:0000256" key="14">
    <source>
        <dbReference type="ARBA" id="ARBA00023125"/>
    </source>
</evidence>
<evidence type="ECO:0000256" key="17">
    <source>
        <dbReference type="ARBA" id="ARBA00041476"/>
    </source>
</evidence>
<dbReference type="PROSITE" id="PS50089">
    <property type="entry name" value="ZF_RING_2"/>
    <property type="match status" value="1"/>
</dbReference>
<evidence type="ECO:0000256" key="21">
    <source>
        <dbReference type="SAM" id="MobiDB-lite"/>
    </source>
</evidence>
<dbReference type="AlphaFoldDB" id="A0A8C6HWR7"/>
<dbReference type="PANTHER" id="PTHR46968:SF2">
    <property type="entry name" value="E3 UBIQUITIN-PROTEIN LIGASE RNF138"/>
    <property type="match status" value="1"/>
</dbReference>
<dbReference type="InterPro" id="IPR052498">
    <property type="entry name" value="E3_ubiq-protein_ligase_RNF138"/>
</dbReference>
<dbReference type="SMART" id="SM00184">
    <property type="entry name" value="RING"/>
    <property type="match status" value="1"/>
</dbReference>
<accession>A0A8C6HWR7</accession>
<dbReference type="GO" id="GO:0008270">
    <property type="term" value="F:zinc ion binding"/>
    <property type="evidence" value="ECO:0007669"/>
    <property type="project" value="UniProtKB-KW"/>
</dbReference>
<feature type="compositionally biased region" description="Basic and acidic residues" evidence="21">
    <location>
        <begin position="207"/>
        <end position="227"/>
    </location>
</feature>
<evidence type="ECO:0000256" key="16">
    <source>
        <dbReference type="ARBA" id="ARBA00039332"/>
    </source>
</evidence>
<evidence type="ECO:0000256" key="18">
    <source>
        <dbReference type="ARBA" id="ARBA00041652"/>
    </source>
</evidence>
<dbReference type="SUPFAM" id="SSF57850">
    <property type="entry name" value="RING/U-box"/>
    <property type="match status" value="1"/>
</dbReference>
<dbReference type="InterPro" id="IPR001841">
    <property type="entry name" value="Znf_RING"/>
</dbReference>
<feature type="domain" description="C2HC RNF-type" evidence="23">
    <location>
        <begin position="165"/>
        <end position="184"/>
    </location>
</feature>
<dbReference type="FunFam" id="3.30.40.10:FF:000267">
    <property type="entry name" value="E3 ubiquitin-protein ligase RNF138 isoform X1"/>
    <property type="match status" value="1"/>
</dbReference>
<dbReference type="GO" id="GO:0010792">
    <property type="term" value="P:DNA double-strand break processing involved in repair via single-strand annealing"/>
    <property type="evidence" value="ECO:0007669"/>
    <property type="project" value="TreeGrafter"/>
</dbReference>
<organism evidence="24 25">
    <name type="scientific">Mus spicilegus</name>
    <name type="common">Mound-building mouse</name>
    <dbReference type="NCBI Taxonomy" id="10103"/>
    <lineage>
        <taxon>Eukaryota</taxon>
        <taxon>Metazoa</taxon>
        <taxon>Chordata</taxon>
        <taxon>Craniata</taxon>
        <taxon>Vertebrata</taxon>
        <taxon>Euteleostomi</taxon>
        <taxon>Mammalia</taxon>
        <taxon>Eutheria</taxon>
        <taxon>Euarchontoglires</taxon>
        <taxon>Glires</taxon>
        <taxon>Rodentia</taxon>
        <taxon>Myomorpha</taxon>
        <taxon>Muroidea</taxon>
        <taxon>Muridae</taxon>
        <taxon>Murinae</taxon>
        <taxon>Mus</taxon>
        <taxon>Mus</taxon>
    </lineage>
</organism>
<evidence type="ECO:0000256" key="11">
    <source>
        <dbReference type="ARBA" id="ARBA00022786"/>
    </source>
</evidence>
<evidence type="ECO:0000256" key="15">
    <source>
        <dbReference type="ARBA" id="ARBA00023204"/>
    </source>
</evidence>
<evidence type="ECO:0000256" key="10">
    <source>
        <dbReference type="ARBA" id="ARBA00022771"/>
    </source>
</evidence>
<dbReference type="PROSITE" id="PS51803">
    <property type="entry name" value="ZF_C2HC_RNF"/>
    <property type="match status" value="1"/>
</dbReference>
<evidence type="ECO:0000256" key="7">
    <source>
        <dbReference type="ARBA" id="ARBA00022687"/>
    </source>
</evidence>
<dbReference type="Proteomes" id="UP000694415">
    <property type="component" value="Unplaced"/>
</dbReference>
<keyword evidence="6" id="KW-0808">Transferase</keyword>
<dbReference type="GO" id="GO:0061630">
    <property type="term" value="F:ubiquitin protein ligase activity"/>
    <property type="evidence" value="ECO:0007669"/>
    <property type="project" value="UniProtKB-EC"/>
</dbReference>
<dbReference type="EC" id="2.3.2.27" evidence="4"/>
<evidence type="ECO:0000256" key="20">
    <source>
        <dbReference type="PROSITE-ProRule" id="PRU00175"/>
    </source>
</evidence>
<keyword evidence="15" id="KW-0234">DNA repair</keyword>
<reference evidence="24" key="1">
    <citation type="submission" date="2025-08" db="UniProtKB">
        <authorList>
            <consortium name="Ensembl"/>
        </authorList>
    </citation>
    <scope>IDENTIFICATION</scope>
</reference>
<keyword evidence="12" id="KW-0862">Zinc</keyword>
<evidence type="ECO:0000256" key="13">
    <source>
        <dbReference type="ARBA" id="ARBA00022843"/>
    </source>
</evidence>
<evidence type="ECO:0000256" key="5">
    <source>
        <dbReference type="ARBA" id="ARBA00022454"/>
    </source>
</evidence>
<evidence type="ECO:0000256" key="3">
    <source>
        <dbReference type="ARBA" id="ARBA00004906"/>
    </source>
</evidence>
<dbReference type="Pfam" id="PF13923">
    <property type="entry name" value="zf-C3HC4_2"/>
    <property type="match status" value="1"/>
</dbReference>
<dbReference type="Pfam" id="PF18574">
    <property type="entry name" value="zf_C2HC_14"/>
    <property type="match status" value="1"/>
</dbReference>
<comment type="catalytic activity">
    <reaction evidence="1">
        <text>S-ubiquitinyl-[E2 ubiquitin-conjugating enzyme]-L-cysteine + [acceptor protein]-L-lysine = [E2 ubiquitin-conjugating enzyme]-L-cysteine + N(6)-ubiquitinyl-[acceptor protein]-L-lysine.</text>
        <dbReference type="EC" id="2.3.2.27"/>
    </reaction>
</comment>
<comment type="pathway">
    <text evidence="3">Protein modification; protein ubiquitination.</text>
</comment>
<comment type="subcellular location">
    <subcellularLocation>
        <location evidence="2">Chromosome</location>
    </subcellularLocation>
</comment>
<protein>
    <recommendedName>
        <fullName evidence="16">E3 ubiquitin-protein ligase RNF138</fullName>
        <ecNumber evidence="4">2.3.2.27</ecNumber>
    </recommendedName>
    <alternativeName>
        <fullName evidence="18">RING finger protein 138</fullName>
    </alternativeName>
    <alternativeName>
        <fullName evidence="17">RING-type E3 ubiquitin transferase RNF138</fullName>
    </alternativeName>
</protein>
<keyword evidence="11" id="KW-0833">Ubl conjugation pathway</keyword>
<dbReference type="PANTHER" id="PTHR46968">
    <property type="entry name" value="E3 UBIQUITIN-PROTEIN LIGASE RNF138"/>
    <property type="match status" value="1"/>
</dbReference>
<dbReference type="UniPathway" id="UPA00143"/>